<comment type="caution">
    <text evidence="1">The sequence shown here is derived from an EMBL/GenBank/DDBJ whole genome shotgun (WGS) entry which is preliminary data.</text>
</comment>
<dbReference type="Proteomes" id="UP000324222">
    <property type="component" value="Unassembled WGS sequence"/>
</dbReference>
<sequence>MATVLTSSVPGRIFTTSFFVYDWTISFRSGRLYTESSPF</sequence>
<reference evidence="1 2" key="1">
    <citation type="submission" date="2019-05" db="EMBL/GenBank/DDBJ databases">
        <title>Another draft genome of Portunus trituberculatus and its Hox gene families provides insights of decapod evolution.</title>
        <authorList>
            <person name="Jeong J.-H."/>
            <person name="Song I."/>
            <person name="Kim S."/>
            <person name="Choi T."/>
            <person name="Kim D."/>
            <person name="Ryu S."/>
            <person name="Kim W."/>
        </authorList>
    </citation>
    <scope>NUCLEOTIDE SEQUENCE [LARGE SCALE GENOMIC DNA]</scope>
    <source>
        <tissue evidence="1">Muscle</tissue>
    </source>
</reference>
<name>A0A5B7FE38_PORTR</name>
<organism evidence="1 2">
    <name type="scientific">Portunus trituberculatus</name>
    <name type="common">Swimming crab</name>
    <name type="synonym">Neptunus trituberculatus</name>
    <dbReference type="NCBI Taxonomy" id="210409"/>
    <lineage>
        <taxon>Eukaryota</taxon>
        <taxon>Metazoa</taxon>
        <taxon>Ecdysozoa</taxon>
        <taxon>Arthropoda</taxon>
        <taxon>Crustacea</taxon>
        <taxon>Multicrustacea</taxon>
        <taxon>Malacostraca</taxon>
        <taxon>Eumalacostraca</taxon>
        <taxon>Eucarida</taxon>
        <taxon>Decapoda</taxon>
        <taxon>Pleocyemata</taxon>
        <taxon>Brachyura</taxon>
        <taxon>Eubrachyura</taxon>
        <taxon>Portunoidea</taxon>
        <taxon>Portunidae</taxon>
        <taxon>Portuninae</taxon>
        <taxon>Portunus</taxon>
    </lineage>
</organism>
<keyword evidence="2" id="KW-1185">Reference proteome</keyword>
<gene>
    <name evidence="1" type="ORF">E2C01_036406</name>
</gene>
<evidence type="ECO:0000313" key="1">
    <source>
        <dbReference type="EMBL" id="MPC42774.1"/>
    </source>
</evidence>
<protein>
    <submittedName>
        <fullName evidence="1">Uncharacterized protein</fullName>
    </submittedName>
</protein>
<dbReference type="EMBL" id="VSRR010005564">
    <property type="protein sequence ID" value="MPC42774.1"/>
    <property type="molecule type" value="Genomic_DNA"/>
</dbReference>
<proteinExistence type="predicted"/>
<evidence type="ECO:0000313" key="2">
    <source>
        <dbReference type="Proteomes" id="UP000324222"/>
    </source>
</evidence>
<dbReference type="AlphaFoldDB" id="A0A5B7FE38"/>
<accession>A0A5B7FE38</accession>